<dbReference type="PROSITE" id="PS50297">
    <property type="entry name" value="ANK_REP_REGION"/>
    <property type="match status" value="1"/>
</dbReference>
<dbReference type="InterPro" id="IPR036770">
    <property type="entry name" value="Ankyrin_rpt-contain_sf"/>
</dbReference>
<evidence type="ECO:0000256" key="2">
    <source>
        <dbReference type="SAM" id="Phobius"/>
    </source>
</evidence>
<feature type="repeat" description="ANK" evidence="1">
    <location>
        <begin position="131"/>
        <end position="156"/>
    </location>
</feature>
<keyword evidence="2" id="KW-1133">Transmembrane helix</keyword>
<dbReference type="InterPro" id="IPR002110">
    <property type="entry name" value="Ankyrin_rpt"/>
</dbReference>
<evidence type="ECO:0000313" key="4">
    <source>
        <dbReference type="Proteomes" id="UP000016638"/>
    </source>
</evidence>
<name>U2V030_9ACTN</name>
<accession>U2V030</accession>
<proteinExistence type="predicted"/>
<protein>
    <submittedName>
        <fullName evidence="3">Ankyrin repeat protein</fullName>
    </submittedName>
</protein>
<dbReference type="SMART" id="SM00248">
    <property type="entry name" value="ANK"/>
    <property type="match status" value="2"/>
</dbReference>
<keyword evidence="2" id="KW-0472">Membrane</keyword>
<reference evidence="3 4" key="1">
    <citation type="submission" date="2013-08" db="EMBL/GenBank/DDBJ databases">
        <authorList>
            <person name="Durkin A.S."/>
            <person name="Haft D.R."/>
            <person name="McCorrison J."/>
            <person name="Torralba M."/>
            <person name="Gillis M."/>
            <person name="Haft D.H."/>
            <person name="Methe B."/>
            <person name="Sutton G."/>
            <person name="Nelson K.E."/>
        </authorList>
    </citation>
    <scope>NUCLEOTIDE SEQUENCE [LARGE SCALE GENOMIC DNA]</scope>
    <source>
        <strain evidence="3 4">F0195</strain>
    </source>
</reference>
<dbReference type="Gene3D" id="1.25.40.20">
    <property type="entry name" value="Ankyrin repeat-containing domain"/>
    <property type="match status" value="1"/>
</dbReference>
<keyword evidence="2" id="KW-0812">Transmembrane</keyword>
<comment type="caution">
    <text evidence="3">The sequence shown here is derived from an EMBL/GenBank/DDBJ whole genome shotgun (WGS) entry which is preliminary data.</text>
</comment>
<feature type="transmembrane region" description="Helical" evidence="2">
    <location>
        <begin position="12"/>
        <end position="39"/>
    </location>
</feature>
<dbReference type="RefSeq" id="WP_021725852.1">
    <property type="nucleotide sequence ID" value="NZ_AWEZ01000043.1"/>
</dbReference>
<dbReference type="STRING" id="1125712.HMPREF1316_0450"/>
<dbReference type="Pfam" id="PF13606">
    <property type="entry name" value="Ank_3"/>
    <property type="match status" value="1"/>
</dbReference>
<dbReference type="EMBL" id="AWEZ01000043">
    <property type="protein sequence ID" value="ERL08712.1"/>
    <property type="molecule type" value="Genomic_DNA"/>
</dbReference>
<organism evidence="3 4">
    <name type="scientific">Olsenella profusa F0195</name>
    <dbReference type="NCBI Taxonomy" id="1125712"/>
    <lineage>
        <taxon>Bacteria</taxon>
        <taxon>Bacillati</taxon>
        <taxon>Actinomycetota</taxon>
        <taxon>Coriobacteriia</taxon>
        <taxon>Coriobacteriales</taxon>
        <taxon>Atopobiaceae</taxon>
        <taxon>Olsenella</taxon>
    </lineage>
</organism>
<sequence>MAFGTVLLLNGIFFVYLILAVVAVVFIGAGLVVTIVFAVGSKRRAAQGKKLGLKKAIPITLFVVGLVPAVIVVGTYAYLSAGAARSQAKDEATDKAFACVDSHDVKGLLAVFDANPDIAIDDYACRESLASGESLLHRAVRKDDYEMVDTLLARGAHPTEELLLFACDYTDWDSRYGESFLQQGLDAYNPKIVNALLDAGVDMKRSQAKLPLNYFVTAMCGNGLDDGDIVIIKKMLQQGARPGAVDGNGKRAIDVFNETLQEPWAQKAAGQTDKVEEVRGLLTPQG</sequence>
<dbReference type="SUPFAM" id="SSF48403">
    <property type="entry name" value="Ankyrin repeat"/>
    <property type="match status" value="1"/>
</dbReference>
<dbReference type="Proteomes" id="UP000016638">
    <property type="component" value="Unassembled WGS sequence"/>
</dbReference>
<dbReference type="PATRIC" id="fig|1125712.3.peg.1071"/>
<dbReference type="AlphaFoldDB" id="U2V030"/>
<evidence type="ECO:0000256" key="1">
    <source>
        <dbReference type="PROSITE-ProRule" id="PRU00023"/>
    </source>
</evidence>
<keyword evidence="4" id="KW-1185">Reference proteome</keyword>
<evidence type="ECO:0000313" key="3">
    <source>
        <dbReference type="EMBL" id="ERL08712.1"/>
    </source>
</evidence>
<keyword evidence="1" id="KW-0040">ANK repeat</keyword>
<gene>
    <name evidence="3" type="ORF">HMPREF1316_0450</name>
</gene>
<feature type="transmembrane region" description="Helical" evidence="2">
    <location>
        <begin position="59"/>
        <end position="79"/>
    </location>
</feature>
<dbReference type="PROSITE" id="PS50088">
    <property type="entry name" value="ANK_REPEAT"/>
    <property type="match status" value="1"/>
</dbReference>